<proteinExistence type="predicted"/>
<feature type="compositionally biased region" description="Low complexity" evidence="1">
    <location>
        <begin position="78"/>
        <end position="95"/>
    </location>
</feature>
<feature type="region of interest" description="Disordered" evidence="1">
    <location>
        <begin position="345"/>
        <end position="371"/>
    </location>
</feature>
<name>A0A0C3KLZ1_9AGAM</name>
<dbReference type="OrthoDB" id="3005621at2759"/>
<evidence type="ECO:0000313" key="3">
    <source>
        <dbReference type="Proteomes" id="UP000054248"/>
    </source>
</evidence>
<organism evidence="2 3">
    <name type="scientific">Tulasnella calospora MUT 4182</name>
    <dbReference type="NCBI Taxonomy" id="1051891"/>
    <lineage>
        <taxon>Eukaryota</taxon>
        <taxon>Fungi</taxon>
        <taxon>Dikarya</taxon>
        <taxon>Basidiomycota</taxon>
        <taxon>Agaricomycotina</taxon>
        <taxon>Agaricomycetes</taxon>
        <taxon>Cantharellales</taxon>
        <taxon>Tulasnellaceae</taxon>
        <taxon>Tulasnella</taxon>
    </lineage>
</organism>
<gene>
    <name evidence="2" type="ORF">M407DRAFT_9983</name>
</gene>
<dbReference type="EMBL" id="KN823112">
    <property type="protein sequence ID" value="KIO22353.1"/>
    <property type="molecule type" value="Genomic_DNA"/>
</dbReference>
<dbReference type="Proteomes" id="UP000054248">
    <property type="component" value="Unassembled WGS sequence"/>
</dbReference>
<evidence type="ECO:0000313" key="2">
    <source>
        <dbReference type="EMBL" id="KIO22353.1"/>
    </source>
</evidence>
<feature type="region of interest" description="Disordered" evidence="1">
    <location>
        <begin position="72"/>
        <end position="102"/>
    </location>
</feature>
<feature type="region of interest" description="Disordered" evidence="1">
    <location>
        <begin position="127"/>
        <end position="148"/>
    </location>
</feature>
<accession>A0A0C3KLZ1</accession>
<feature type="compositionally biased region" description="Polar residues" evidence="1">
    <location>
        <begin position="136"/>
        <end position="147"/>
    </location>
</feature>
<reference evidence="3" key="2">
    <citation type="submission" date="2015-01" db="EMBL/GenBank/DDBJ databases">
        <title>Evolutionary Origins and Diversification of the Mycorrhizal Mutualists.</title>
        <authorList>
            <consortium name="DOE Joint Genome Institute"/>
            <consortium name="Mycorrhizal Genomics Consortium"/>
            <person name="Kohler A."/>
            <person name="Kuo A."/>
            <person name="Nagy L.G."/>
            <person name="Floudas D."/>
            <person name="Copeland A."/>
            <person name="Barry K.W."/>
            <person name="Cichocki N."/>
            <person name="Veneault-Fourrey C."/>
            <person name="LaButti K."/>
            <person name="Lindquist E.A."/>
            <person name="Lipzen A."/>
            <person name="Lundell T."/>
            <person name="Morin E."/>
            <person name="Murat C."/>
            <person name="Riley R."/>
            <person name="Ohm R."/>
            <person name="Sun H."/>
            <person name="Tunlid A."/>
            <person name="Henrissat B."/>
            <person name="Grigoriev I.V."/>
            <person name="Hibbett D.S."/>
            <person name="Martin F."/>
        </authorList>
    </citation>
    <scope>NUCLEOTIDE SEQUENCE [LARGE SCALE GENOMIC DNA]</scope>
    <source>
        <strain evidence="3">MUT 4182</strain>
    </source>
</reference>
<dbReference type="AlphaFoldDB" id="A0A0C3KLZ1"/>
<feature type="region of interest" description="Disordered" evidence="1">
    <location>
        <begin position="22"/>
        <end position="51"/>
    </location>
</feature>
<keyword evidence="3" id="KW-1185">Reference proteome</keyword>
<sequence length="883" mass="97298">MSEGTDDAADIIEALRMVRRLRAQQSSTAQGGSGLHQTERSPGLDSRLSVQATGSSSVASLPCVTAFSGFNSRPPSDPVSTIPSSLPSTIPIPSTGNASGLRSIPSARFSADARSRANQGRVQAAAAHRNIGRQPGRSNQQVPSLGRSSVIADQRPRHVNVEVILYPSIEHSPDPHPPAHYRRYHEFIDHMQDLHRVLIWPEVHLDTGFDDLVRRATREFEDGPLEAHFQYPAGPNNPSHLALALLTPWNRGRETGDPPTRRLRFCPTPGGVMLRDVIYRNALSPQIAAGIAVGRELNWDPVRANTWILRLTPVNPEVHCHHPSMAPDARRPVCNGSCVYTGWTTDNPEELHPLPPDRSSPPADLDDGNDTVVLENSPQQVELQLRGPPPSPRPQIEPLGAIWATPFQESQTTLPRVTNIPAFVQAAQSHATNPNFPGRNLGLRFTPIFSIRATSVKKGADEYQNIICRCYGDRDATMLITPNRTFERVPPTGEPSSGEGVEREYLQELISRYFTPSHNLQPRYGEVLAFQPSTDDLRVPSTDAELRDAWVIGVLVTLTLLRLGHLPVSFSPLQWLLAINRGNINCLTREVMEEFAPTLLEVLDGVEALGPSGDLTQFRSFYVEHLDFDVGRLRNRDEISHTALIPFTLSRALFGPSSFDHPQMVAFMDGVSLQCENGFSVAELAHAFTGGSIALLQRSIEGRITQPEDLAAIIDIVEPPQSYVQQLHSIPDHDLSTFGDFIYQFLRGTGWPSLAKADDLRSLTNITDEEIANPGFRSQTFHRAAFNRDLILAGTRIRITFVGTSPHDISSLPLDVRRNMANGNTILWRTCLGTVYVPATTILQLLRTDYPDEVGFASAEQAIEHWLLCEVSTAARGGIGGVF</sequence>
<reference evidence="2 3" key="1">
    <citation type="submission" date="2014-04" db="EMBL/GenBank/DDBJ databases">
        <authorList>
            <consortium name="DOE Joint Genome Institute"/>
            <person name="Kuo A."/>
            <person name="Girlanda M."/>
            <person name="Perotto S."/>
            <person name="Kohler A."/>
            <person name="Nagy L.G."/>
            <person name="Floudas D."/>
            <person name="Copeland A."/>
            <person name="Barry K.W."/>
            <person name="Cichocki N."/>
            <person name="Veneault-Fourrey C."/>
            <person name="LaButti K."/>
            <person name="Lindquist E.A."/>
            <person name="Lipzen A."/>
            <person name="Lundell T."/>
            <person name="Morin E."/>
            <person name="Murat C."/>
            <person name="Sun H."/>
            <person name="Tunlid A."/>
            <person name="Henrissat B."/>
            <person name="Grigoriev I.V."/>
            <person name="Hibbett D.S."/>
            <person name="Martin F."/>
            <person name="Nordberg H.P."/>
            <person name="Cantor M.N."/>
            <person name="Hua S.X."/>
        </authorList>
    </citation>
    <scope>NUCLEOTIDE SEQUENCE [LARGE SCALE GENOMIC DNA]</scope>
    <source>
        <strain evidence="2 3">MUT 4182</strain>
    </source>
</reference>
<dbReference type="HOGENOM" id="CLU_019323_0_0_1"/>
<evidence type="ECO:0000256" key="1">
    <source>
        <dbReference type="SAM" id="MobiDB-lite"/>
    </source>
</evidence>
<protein>
    <recommendedName>
        <fullName evidence="4">HECT domain-containing protein</fullName>
    </recommendedName>
</protein>
<evidence type="ECO:0008006" key="4">
    <source>
        <dbReference type="Google" id="ProtNLM"/>
    </source>
</evidence>